<dbReference type="Pfam" id="PF13525">
    <property type="entry name" value="YfiO"/>
    <property type="match status" value="1"/>
</dbReference>
<organism evidence="5 6">
    <name type="scientific">Fulvivirga marina</name>
    <dbReference type="NCBI Taxonomy" id="2494733"/>
    <lineage>
        <taxon>Bacteria</taxon>
        <taxon>Pseudomonadati</taxon>
        <taxon>Bacteroidota</taxon>
        <taxon>Cytophagia</taxon>
        <taxon>Cytophagales</taxon>
        <taxon>Fulvivirgaceae</taxon>
        <taxon>Fulvivirga</taxon>
    </lineage>
</organism>
<keyword evidence="3" id="KW-0998">Cell outer membrane</keyword>
<gene>
    <name evidence="5" type="primary">bamD</name>
    <name evidence="5" type="ORF">JMN32_01245</name>
</gene>
<keyword evidence="6" id="KW-1185">Reference proteome</keyword>
<dbReference type="InterPro" id="IPR011990">
    <property type="entry name" value="TPR-like_helical_dom_sf"/>
</dbReference>
<dbReference type="Proteomes" id="UP000614216">
    <property type="component" value="Unassembled WGS sequence"/>
</dbReference>
<protein>
    <submittedName>
        <fullName evidence="5">Outer membrane protein assembly factor BamD</fullName>
    </submittedName>
</protein>
<dbReference type="PROSITE" id="PS51257">
    <property type="entry name" value="PROKAR_LIPOPROTEIN"/>
    <property type="match status" value="1"/>
</dbReference>
<evidence type="ECO:0000256" key="1">
    <source>
        <dbReference type="ARBA" id="ARBA00022729"/>
    </source>
</evidence>
<dbReference type="InterPro" id="IPR039565">
    <property type="entry name" value="BamD-like"/>
</dbReference>
<dbReference type="AlphaFoldDB" id="A0A937FT36"/>
<dbReference type="InterPro" id="IPR017689">
    <property type="entry name" value="BamD"/>
</dbReference>
<dbReference type="NCBIfam" id="TIGR03302">
    <property type="entry name" value="OM_YfiO"/>
    <property type="match status" value="1"/>
</dbReference>
<dbReference type="Pfam" id="PF13174">
    <property type="entry name" value="TPR_6"/>
    <property type="match status" value="1"/>
</dbReference>
<reference evidence="5" key="1">
    <citation type="submission" date="2021-01" db="EMBL/GenBank/DDBJ databases">
        <title>Fulvivirga kasyanovii gen. nov., sp nov., a novel member of the phylum Bacteroidetes isolated from seawater in a mussel farm.</title>
        <authorList>
            <person name="Zhao L.-H."/>
            <person name="Wang Z.-J."/>
        </authorList>
    </citation>
    <scope>NUCLEOTIDE SEQUENCE</scope>
    <source>
        <strain evidence="5">29W222</strain>
    </source>
</reference>
<proteinExistence type="predicted"/>
<keyword evidence="2" id="KW-0472">Membrane</keyword>
<evidence type="ECO:0000313" key="5">
    <source>
        <dbReference type="EMBL" id="MBL6444914.1"/>
    </source>
</evidence>
<evidence type="ECO:0000259" key="4">
    <source>
        <dbReference type="Pfam" id="PF13525"/>
    </source>
</evidence>
<evidence type="ECO:0000256" key="3">
    <source>
        <dbReference type="ARBA" id="ARBA00023237"/>
    </source>
</evidence>
<sequence length="270" mass="32335">MLKRVFFKYFLAAFLIFSLASCSKFRKIEKSEDWRVKYDAALNYYENKDYYRAGALFDQILPIVRGLPEGEKVQFYFAYTQYYEKYYLLAAHHFKVFYQTYARSEFAQEAQFMHAYSLYANSPVYNLDQTSSIEAVIAMQNFLNKYPDSKFREDASKVIDEIQEKLEKKGYENAKQYYKLERHKAAVVAFETFKNDFPDSKFNEEIAFLKFMAQYSLAGKSILSKQLERYRQANEYYLEFIDQYPDSEYIREAEKKYNDSLERVTELAKK</sequence>
<comment type="caution">
    <text evidence="5">The sequence shown here is derived from an EMBL/GenBank/DDBJ whole genome shotgun (WGS) entry which is preliminary data.</text>
</comment>
<dbReference type="InterPro" id="IPR019734">
    <property type="entry name" value="TPR_rpt"/>
</dbReference>
<name>A0A937FT36_9BACT</name>
<evidence type="ECO:0000256" key="2">
    <source>
        <dbReference type="ARBA" id="ARBA00023136"/>
    </source>
</evidence>
<feature type="domain" description="Outer membrane lipoprotein BamD-like" evidence="4">
    <location>
        <begin position="38"/>
        <end position="208"/>
    </location>
</feature>
<keyword evidence="1" id="KW-0732">Signal</keyword>
<accession>A0A937FT36</accession>
<dbReference type="Gene3D" id="1.25.40.10">
    <property type="entry name" value="Tetratricopeptide repeat domain"/>
    <property type="match status" value="1"/>
</dbReference>
<dbReference type="RefSeq" id="WP_202854454.1">
    <property type="nucleotide sequence ID" value="NZ_JAEUGD010000002.1"/>
</dbReference>
<dbReference type="EMBL" id="JAEUGD010000002">
    <property type="protein sequence ID" value="MBL6444914.1"/>
    <property type="molecule type" value="Genomic_DNA"/>
</dbReference>
<evidence type="ECO:0000313" key="6">
    <source>
        <dbReference type="Proteomes" id="UP000614216"/>
    </source>
</evidence>